<evidence type="ECO:0000313" key="3">
    <source>
        <dbReference type="EnsemblMetazoa" id="XP_004922827.2"/>
    </source>
</evidence>
<gene>
    <name evidence="3" type="primary">101747105</name>
</gene>
<reference evidence="3" key="2">
    <citation type="submission" date="2022-06" db="UniProtKB">
        <authorList>
            <consortium name="EnsemblMetazoa"/>
        </authorList>
    </citation>
    <scope>IDENTIFICATION</scope>
    <source>
        <strain evidence="3">p50T (Dazao)</strain>
    </source>
</reference>
<dbReference type="EnsemblMetazoa" id="XM_004922770.4">
    <property type="protein sequence ID" value="XP_004922827.2"/>
    <property type="gene ID" value="LOC101747105"/>
</dbReference>
<proteinExistence type="predicted"/>
<organism evidence="3 4">
    <name type="scientific">Bombyx mori</name>
    <name type="common">Silk moth</name>
    <dbReference type="NCBI Taxonomy" id="7091"/>
    <lineage>
        <taxon>Eukaryota</taxon>
        <taxon>Metazoa</taxon>
        <taxon>Ecdysozoa</taxon>
        <taxon>Arthropoda</taxon>
        <taxon>Hexapoda</taxon>
        <taxon>Insecta</taxon>
        <taxon>Pterygota</taxon>
        <taxon>Neoptera</taxon>
        <taxon>Endopterygota</taxon>
        <taxon>Lepidoptera</taxon>
        <taxon>Glossata</taxon>
        <taxon>Ditrysia</taxon>
        <taxon>Bombycoidea</taxon>
        <taxon>Bombycidae</taxon>
        <taxon>Bombycinae</taxon>
        <taxon>Bombyx</taxon>
    </lineage>
</organism>
<protein>
    <submittedName>
        <fullName evidence="3">Uncharacterized protein</fullName>
    </submittedName>
</protein>
<feature type="region of interest" description="Disordered" evidence="1">
    <location>
        <begin position="82"/>
        <end position="125"/>
    </location>
</feature>
<name>A0A8R1WI91_BOMMO</name>
<dbReference type="AlphaFoldDB" id="A0A8R1WI91"/>
<reference evidence="4" key="1">
    <citation type="journal article" date="2008" name="Insect Biochem. Mol. Biol.">
        <title>The genome of a lepidopteran model insect, the silkworm Bombyx mori.</title>
        <authorList>
            <consortium name="International Silkworm Genome Consortium"/>
        </authorList>
    </citation>
    <scope>NUCLEOTIDE SEQUENCE [LARGE SCALE GENOMIC DNA]</scope>
    <source>
        <strain evidence="4">p50T</strain>
    </source>
</reference>
<evidence type="ECO:0000256" key="1">
    <source>
        <dbReference type="SAM" id="MobiDB-lite"/>
    </source>
</evidence>
<evidence type="ECO:0000256" key="2">
    <source>
        <dbReference type="SAM" id="SignalP"/>
    </source>
</evidence>
<keyword evidence="4" id="KW-1185">Reference proteome</keyword>
<feature type="signal peptide" evidence="2">
    <location>
        <begin position="1"/>
        <end position="17"/>
    </location>
</feature>
<evidence type="ECO:0000313" key="4">
    <source>
        <dbReference type="Proteomes" id="UP000005204"/>
    </source>
</evidence>
<feature type="chain" id="PRO_5035935654" evidence="2">
    <location>
        <begin position="18"/>
        <end position="125"/>
    </location>
</feature>
<dbReference type="Proteomes" id="UP000005204">
    <property type="component" value="Unassembled WGS sequence"/>
</dbReference>
<sequence length="125" mass="14266">MIIPMFFIFSLLIRTESYILITANVDDVQALAKQIVASPVAGQLSKMVRRAASIFNREFGRYPNYHPGYDIQDAKRRSSKLIVEDIPRDPVQGSKNNSTYEAEKLGHDNEPVTRLRDDTTEHSNR</sequence>
<feature type="compositionally biased region" description="Basic and acidic residues" evidence="1">
    <location>
        <begin position="101"/>
        <end position="125"/>
    </location>
</feature>
<accession>A0A8R1WI91</accession>
<keyword evidence="2" id="KW-0732">Signal</keyword>